<dbReference type="EMBL" id="WNVG01001313">
    <property type="protein sequence ID" value="MDZ5035151.1"/>
    <property type="molecule type" value="Genomic_DNA"/>
</dbReference>
<feature type="non-terminal residue" evidence="2">
    <location>
        <position position="1"/>
    </location>
</feature>
<evidence type="ECO:0000313" key="3">
    <source>
        <dbReference type="Proteomes" id="UP001289066"/>
    </source>
</evidence>
<evidence type="ECO:0000256" key="1">
    <source>
        <dbReference type="ARBA" id="ARBA00023002"/>
    </source>
</evidence>
<dbReference type="PANTHER" id="PTHR11063:SF8">
    <property type="entry name" value="DELTA-1-PYRROLINE-5-CARBOXYLATE SYNTHASE"/>
    <property type="match status" value="1"/>
</dbReference>
<dbReference type="EC" id="1.2.1.41" evidence="2"/>
<comment type="caution">
    <text evidence="2">The sequence shown here is derived from an EMBL/GenBank/DDBJ whole genome shotgun (WGS) entry which is preliminary data.</text>
</comment>
<gene>
    <name evidence="2" type="primary">proA</name>
    <name evidence="2" type="ORF">GNF81_20915</name>
</gene>
<dbReference type="PANTHER" id="PTHR11063">
    <property type="entry name" value="GLUTAMATE SEMIALDEHYDE DEHYDROGENASE"/>
    <property type="match status" value="1"/>
</dbReference>
<dbReference type="InterPro" id="IPR016162">
    <property type="entry name" value="Ald_DH_N"/>
</dbReference>
<proteinExistence type="predicted"/>
<dbReference type="InterPro" id="IPR016161">
    <property type="entry name" value="Ald_DH/histidinol_DH"/>
</dbReference>
<dbReference type="AlphaFoldDB" id="A0AAW9J380"/>
<dbReference type="SUPFAM" id="SSF53720">
    <property type="entry name" value="ALDH-like"/>
    <property type="match status" value="1"/>
</dbReference>
<protein>
    <submittedName>
        <fullName evidence="2">Gamma-glutamyl-phosphate reductase</fullName>
        <ecNumber evidence="2">1.2.1.41</ecNumber>
    </submittedName>
</protein>
<accession>A0AAW9J380</accession>
<name>A0AAW9J380_CLOPF</name>
<reference evidence="2" key="1">
    <citation type="submission" date="2019-11" db="EMBL/GenBank/DDBJ databases">
        <title>Characterization of Clostridium perfringens isolates from swine manure treated agricultural soils.</title>
        <authorList>
            <person name="Wushke S.T."/>
        </authorList>
    </citation>
    <scope>NUCLEOTIDE SEQUENCE</scope>
    <source>
        <strain evidence="2">X15</strain>
    </source>
</reference>
<evidence type="ECO:0000313" key="2">
    <source>
        <dbReference type="EMBL" id="MDZ5035151.1"/>
    </source>
</evidence>
<dbReference type="GO" id="GO:0004350">
    <property type="term" value="F:glutamate-5-semialdehyde dehydrogenase activity"/>
    <property type="evidence" value="ECO:0007669"/>
    <property type="project" value="UniProtKB-EC"/>
</dbReference>
<dbReference type="Gene3D" id="3.40.605.10">
    <property type="entry name" value="Aldehyde Dehydrogenase, Chain A, domain 1"/>
    <property type="match status" value="1"/>
</dbReference>
<keyword evidence="1 2" id="KW-0560">Oxidoreductase</keyword>
<organism evidence="2 3">
    <name type="scientific">Clostridium perfringens</name>
    <dbReference type="NCBI Taxonomy" id="1502"/>
    <lineage>
        <taxon>Bacteria</taxon>
        <taxon>Bacillati</taxon>
        <taxon>Bacillota</taxon>
        <taxon>Clostridia</taxon>
        <taxon>Eubacteriales</taxon>
        <taxon>Clostridiaceae</taxon>
        <taxon>Clostridium</taxon>
    </lineage>
</organism>
<sequence>DLKLAEEKGTSKAMLDRLSLNDTRIEGMAKGLRDLIMLEDPIGEVVEMWKRPNGLQIGKQRVPMGVIGIIYEARPNVTCDAAGLCLKTGNAVILRGGSEAINSNKAIVKILSNAVKESGFPECSIQLGEDTSSEIALEMM</sequence>
<feature type="non-terminal residue" evidence="2">
    <location>
        <position position="140"/>
    </location>
</feature>
<dbReference type="Proteomes" id="UP001289066">
    <property type="component" value="Unassembled WGS sequence"/>
</dbReference>